<reference evidence="3 4" key="1">
    <citation type="submission" date="2024-08" db="EMBL/GenBank/DDBJ databases">
        <authorList>
            <person name="Lu H."/>
        </authorList>
    </citation>
    <scope>NUCLEOTIDE SEQUENCE [LARGE SCALE GENOMIC DNA]</scope>
    <source>
        <strain evidence="3 4">BYS78W</strain>
    </source>
</reference>
<sequence length="137" mass="15156">MRFMEKCSQSIFALNAYMPSKSTPIVPTGEMPYSSLWGQVIKDERTRLAIDQGSMARALGLSQSAYSRLESGDSTMNVWQMRECARLLNLTVADLLMRVDAFELQLQQAKVEVVAEKRTNPAAALIGLAVLAMLLKA</sequence>
<keyword evidence="1" id="KW-0175">Coiled coil</keyword>
<protein>
    <submittedName>
        <fullName evidence="3">Helix-turn-helix domain-containing protein</fullName>
    </submittedName>
</protein>
<evidence type="ECO:0000313" key="3">
    <source>
        <dbReference type="EMBL" id="MFG6490578.1"/>
    </source>
</evidence>
<dbReference type="InterPro" id="IPR001387">
    <property type="entry name" value="Cro/C1-type_HTH"/>
</dbReference>
<dbReference type="InterPro" id="IPR010982">
    <property type="entry name" value="Lambda_DNA-bd_dom_sf"/>
</dbReference>
<name>A0ABW7HLL5_9BURK</name>
<dbReference type="SUPFAM" id="SSF47413">
    <property type="entry name" value="lambda repressor-like DNA-binding domains"/>
    <property type="match status" value="1"/>
</dbReference>
<dbReference type="Pfam" id="PF13560">
    <property type="entry name" value="HTH_31"/>
    <property type="match status" value="1"/>
</dbReference>
<feature type="coiled-coil region" evidence="1">
    <location>
        <begin position="92"/>
        <end position="119"/>
    </location>
</feature>
<evidence type="ECO:0000259" key="2">
    <source>
        <dbReference type="PROSITE" id="PS50943"/>
    </source>
</evidence>
<organism evidence="3 4">
    <name type="scientific">Pelomonas candidula</name>
    <dbReference type="NCBI Taxonomy" id="3299025"/>
    <lineage>
        <taxon>Bacteria</taxon>
        <taxon>Pseudomonadati</taxon>
        <taxon>Pseudomonadota</taxon>
        <taxon>Betaproteobacteria</taxon>
        <taxon>Burkholderiales</taxon>
        <taxon>Sphaerotilaceae</taxon>
        <taxon>Roseateles</taxon>
    </lineage>
</organism>
<dbReference type="PROSITE" id="PS50943">
    <property type="entry name" value="HTH_CROC1"/>
    <property type="match status" value="1"/>
</dbReference>
<proteinExistence type="predicted"/>
<evidence type="ECO:0000313" key="4">
    <source>
        <dbReference type="Proteomes" id="UP001606134"/>
    </source>
</evidence>
<feature type="domain" description="HTH cro/C1-type" evidence="2">
    <location>
        <begin position="41"/>
        <end position="95"/>
    </location>
</feature>
<evidence type="ECO:0000256" key="1">
    <source>
        <dbReference type="SAM" id="Coils"/>
    </source>
</evidence>
<accession>A0ABW7HLL5</accession>
<dbReference type="Proteomes" id="UP001606134">
    <property type="component" value="Unassembled WGS sequence"/>
</dbReference>
<dbReference type="EMBL" id="JBIGIC010000031">
    <property type="protein sequence ID" value="MFG6490578.1"/>
    <property type="molecule type" value="Genomic_DNA"/>
</dbReference>
<keyword evidence="4" id="KW-1185">Reference proteome</keyword>
<dbReference type="Gene3D" id="1.10.260.40">
    <property type="entry name" value="lambda repressor-like DNA-binding domains"/>
    <property type="match status" value="1"/>
</dbReference>
<gene>
    <name evidence="3" type="ORF">ACG04R_28200</name>
</gene>
<dbReference type="CDD" id="cd00093">
    <property type="entry name" value="HTH_XRE"/>
    <property type="match status" value="1"/>
</dbReference>
<dbReference type="SMART" id="SM00530">
    <property type="entry name" value="HTH_XRE"/>
    <property type="match status" value="1"/>
</dbReference>
<comment type="caution">
    <text evidence="3">The sequence shown here is derived from an EMBL/GenBank/DDBJ whole genome shotgun (WGS) entry which is preliminary data.</text>
</comment>